<dbReference type="RefSeq" id="WP_146528374.1">
    <property type="nucleotide sequence ID" value="NZ_SJPV01000007.1"/>
</dbReference>
<dbReference type="Proteomes" id="UP000319143">
    <property type="component" value="Unassembled WGS sequence"/>
</dbReference>
<evidence type="ECO:0000256" key="1">
    <source>
        <dbReference type="SAM" id="Phobius"/>
    </source>
</evidence>
<proteinExistence type="predicted"/>
<sequence length="244" mass="27139">MPSPSLTLRSGLIAKLSVCIIVLLCLAHVTAHLLAANLGDSKYTEQLVEWFGLDEEGNFPAFFSSVLLLVASCQFAVIHALYLTSQSRALSDRKSSFLSKHWLILSAVFLFLTLDEAVQIHEMFDNQSLLSFMNTSGLLAWPWVIVYGVLVAVFVLFFFRFWLALTPRYRRLSFIAASMYVAGAIGGEMIGAAVYTSGQGKSVSYFLIYTLEEVLEMLAITLLIYANNLFISKEFPPPTLKILA</sequence>
<name>A0A5C6DGK1_9BACT</name>
<feature type="transmembrane region" description="Helical" evidence="1">
    <location>
        <begin position="102"/>
        <end position="120"/>
    </location>
</feature>
<keyword evidence="1" id="KW-0812">Transmembrane</keyword>
<feature type="transmembrane region" description="Helical" evidence="1">
    <location>
        <begin position="206"/>
        <end position="226"/>
    </location>
</feature>
<evidence type="ECO:0000313" key="3">
    <source>
        <dbReference type="Proteomes" id="UP000319143"/>
    </source>
</evidence>
<keyword evidence="1" id="KW-1133">Transmembrane helix</keyword>
<protein>
    <submittedName>
        <fullName evidence="2">Uncharacterized protein</fullName>
    </submittedName>
</protein>
<feature type="transmembrane region" description="Helical" evidence="1">
    <location>
        <begin position="174"/>
        <end position="194"/>
    </location>
</feature>
<dbReference type="AlphaFoldDB" id="A0A5C6DGK1"/>
<feature type="transmembrane region" description="Helical" evidence="1">
    <location>
        <begin position="140"/>
        <end position="162"/>
    </location>
</feature>
<feature type="transmembrane region" description="Helical" evidence="1">
    <location>
        <begin position="59"/>
        <end position="82"/>
    </location>
</feature>
<keyword evidence="1" id="KW-0472">Membrane</keyword>
<organism evidence="2 3">
    <name type="scientific">Novipirellula artificiosorum</name>
    <dbReference type="NCBI Taxonomy" id="2528016"/>
    <lineage>
        <taxon>Bacteria</taxon>
        <taxon>Pseudomonadati</taxon>
        <taxon>Planctomycetota</taxon>
        <taxon>Planctomycetia</taxon>
        <taxon>Pirellulales</taxon>
        <taxon>Pirellulaceae</taxon>
        <taxon>Novipirellula</taxon>
    </lineage>
</organism>
<keyword evidence="3" id="KW-1185">Reference proteome</keyword>
<dbReference type="EMBL" id="SJPV01000007">
    <property type="protein sequence ID" value="TWU34947.1"/>
    <property type="molecule type" value="Genomic_DNA"/>
</dbReference>
<gene>
    <name evidence="2" type="ORF">Poly41_40910</name>
</gene>
<reference evidence="2 3" key="1">
    <citation type="submission" date="2019-02" db="EMBL/GenBank/DDBJ databases">
        <title>Deep-cultivation of Planctomycetes and their phenomic and genomic characterization uncovers novel biology.</title>
        <authorList>
            <person name="Wiegand S."/>
            <person name="Jogler M."/>
            <person name="Boedeker C."/>
            <person name="Pinto D."/>
            <person name="Vollmers J."/>
            <person name="Rivas-Marin E."/>
            <person name="Kohn T."/>
            <person name="Peeters S.H."/>
            <person name="Heuer A."/>
            <person name="Rast P."/>
            <person name="Oberbeckmann S."/>
            <person name="Bunk B."/>
            <person name="Jeske O."/>
            <person name="Meyerdierks A."/>
            <person name="Storesund J.E."/>
            <person name="Kallscheuer N."/>
            <person name="Luecker S."/>
            <person name="Lage O.M."/>
            <person name="Pohl T."/>
            <person name="Merkel B.J."/>
            <person name="Hornburger P."/>
            <person name="Mueller R.-W."/>
            <person name="Bruemmer F."/>
            <person name="Labrenz M."/>
            <person name="Spormann A.M."/>
            <person name="Op Den Camp H."/>
            <person name="Overmann J."/>
            <person name="Amann R."/>
            <person name="Jetten M.S.M."/>
            <person name="Mascher T."/>
            <person name="Medema M.H."/>
            <person name="Devos D.P."/>
            <person name="Kaster A.-K."/>
            <person name="Ovreas L."/>
            <person name="Rohde M."/>
            <person name="Galperin M.Y."/>
            <person name="Jogler C."/>
        </authorList>
    </citation>
    <scope>NUCLEOTIDE SEQUENCE [LARGE SCALE GENOMIC DNA]</scope>
    <source>
        <strain evidence="2 3">Poly41</strain>
    </source>
</reference>
<comment type="caution">
    <text evidence="2">The sequence shown here is derived from an EMBL/GenBank/DDBJ whole genome shotgun (WGS) entry which is preliminary data.</text>
</comment>
<accession>A0A5C6DGK1</accession>
<evidence type="ECO:0000313" key="2">
    <source>
        <dbReference type="EMBL" id="TWU34947.1"/>
    </source>
</evidence>
<dbReference type="OrthoDB" id="850482at2"/>